<reference evidence="2" key="1">
    <citation type="journal article" date="2022" name="bioRxiv">
        <title>Sequencing and chromosome-scale assembly of the giantPleurodeles waltlgenome.</title>
        <authorList>
            <person name="Brown T."/>
            <person name="Elewa A."/>
            <person name="Iarovenko S."/>
            <person name="Subramanian E."/>
            <person name="Araus A.J."/>
            <person name="Petzold A."/>
            <person name="Susuki M."/>
            <person name="Suzuki K.-i.T."/>
            <person name="Hayashi T."/>
            <person name="Toyoda A."/>
            <person name="Oliveira C."/>
            <person name="Osipova E."/>
            <person name="Leigh N.D."/>
            <person name="Simon A."/>
            <person name="Yun M.H."/>
        </authorList>
    </citation>
    <scope>NUCLEOTIDE SEQUENCE</scope>
    <source>
        <strain evidence="2">20211129_DDA</strain>
        <tissue evidence="2">Liver</tissue>
    </source>
</reference>
<feature type="region of interest" description="Disordered" evidence="1">
    <location>
        <begin position="1"/>
        <end position="21"/>
    </location>
</feature>
<evidence type="ECO:0000313" key="2">
    <source>
        <dbReference type="EMBL" id="KAJ1123768.1"/>
    </source>
</evidence>
<comment type="caution">
    <text evidence="2">The sequence shown here is derived from an EMBL/GenBank/DDBJ whole genome shotgun (WGS) entry which is preliminary data.</text>
</comment>
<feature type="region of interest" description="Disordered" evidence="1">
    <location>
        <begin position="92"/>
        <end position="111"/>
    </location>
</feature>
<dbReference type="AlphaFoldDB" id="A0AAV7PB19"/>
<keyword evidence="3" id="KW-1185">Reference proteome</keyword>
<gene>
    <name evidence="2" type="ORF">NDU88_002235</name>
</gene>
<feature type="compositionally biased region" description="Polar residues" evidence="1">
    <location>
        <begin position="102"/>
        <end position="111"/>
    </location>
</feature>
<evidence type="ECO:0000256" key="1">
    <source>
        <dbReference type="SAM" id="MobiDB-lite"/>
    </source>
</evidence>
<dbReference type="Proteomes" id="UP001066276">
    <property type="component" value="Chromosome 7"/>
</dbReference>
<dbReference type="EMBL" id="JANPWB010000011">
    <property type="protein sequence ID" value="KAJ1123768.1"/>
    <property type="molecule type" value="Genomic_DNA"/>
</dbReference>
<evidence type="ECO:0000313" key="3">
    <source>
        <dbReference type="Proteomes" id="UP001066276"/>
    </source>
</evidence>
<name>A0AAV7PB19_PLEWA</name>
<accession>A0AAV7PB19</accession>
<proteinExistence type="predicted"/>
<protein>
    <submittedName>
        <fullName evidence="2">Uncharacterized protein</fullName>
    </submittedName>
</protein>
<sequence>MEAEKSDGPSETQNDPPTPVAITQDFLSHFLQEIRSETGSLKDDLKPRIKDVRQEVTEIGEHVDDLEKVVDASLEGQEQLRRGNTLEHQNLELQSKEEDLENQSCCNSLQI</sequence>
<organism evidence="2 3">
    <name type="scientific">Pleurodeles waltl</name>
    <name type="common">Iberian ribbed newt</name>
    <dbReference type="NCBI Taxonomy" id="8319"/>
    <lineage>
        <taxon>Eukaryota</taxon>
        <taxon>Metazoa</taxon>
        <taxon>Chordata</taxon>
        <taxon>Craniata</taxon>
        <taxon>Vertebrata</taxon>
        <taxon>Euteleostomi</taxon>
        <taxon>Amphibia</taxon>
        <taxon>Batrachia</taxon>
        <taxon>Caudata</taxon>
        <taxon>Salamandroidea</taxon>
        <taxon>Salamandridae</taxon>
        <taxon>Pleurodelinae</taxon>
        <taxon>Pleurodeles</taxon>
    </lineage>
</organism>